<comment type="caution">
    <text evidence="1">The sequence shown here is derived from an EMBL/GenBank/DDBJ whole genome shotgun (WGS) entry which is preliminary data.</text>
</comment>
<evidence type="ECO:0000313" key="2">
    <source>
        <dbReference type="Proteomes" id="UP001187531"/>
    </source>
</evidence>
<accession>A0AA88HZG3</accession>
<proteinExistence type="predicted"/>
<protein>
    <submittedName>
        <fullName evidence="1">Uncharacterized protein</fullName>
    </submittedName>
</protein>
<dbReference type="Proteomes" id="UP001187531">
    <property type="component" value="Unassembled WGS sequence"/>
</dbReference>
<reference evidence="1" key="1">
    <citation type="submission" date="2023-07" db="EMBL/GenBank/DDBJ databases">
        <title>Chromosome-level genome assembly of Artemia franciscana.</title>
        <authorList>
            <person name="Jo E."/>
        </authorList>
    </citation>
    <scope>NUCLEOTIDE SEQUENCE</scope>
    <source>
        <tissue evidence="1">Whole body</tissue>
    </source>
</reference>
<sequence>MNRYQADIPCLSETRLNGVSEEIIPVRAFDNSYLFLNFGAHDESGDHGVGFIIGCRAKNSSPINRK</sequence>
<name>A0AA88HZG3_ARTSF</name>
<keyword evidence="2" id="KW-1185">Reference proteome</keyword>
<dbReference type="AlphaFoldDB" id="A0AA88HZG3"/>
<organism evidence="1 2">
    <name type="scientific">Artemia franciscana</name>
    <name type="common">Brine shrimp</name>
    <name type="synonym">Artemia sanfranciscana</name>
    <dbReference type="NCBI Taxonomy" id="6661"/>
    <lineage>
        <taxon>Eukaryota</taxon>
        <taxon>Metazoa</taxon>
        <taxon>Ecdysozoa</taxon>
        <taxon>Arthropoda</taxon>
        <taxon>Crustacea</taxon>
        <taxon>Branchiopoda</taxon>
        <taxon>Anostraca</taxon>
        <taxon>Artemiidae</taxon>
        <taxon>Artemia</taxon>
    </lineage>
</organism>
<dbReference type="EMBL" id="JAVRJZ010000012">
    <property type="protein sequence ID" value="KAK2715231.1"/>
    <property type="molecule type" value="Genomic_DNA"/>
</dbReference>
<gene>
    <name evidence="1" type="ORF">QYM36_010020</name>
</gene>
<evidence type="ECO:0000313" key="1">
    <source>
        <dbReference type="EMBL" id="KAK2715231.1"/>
    </source>
</evidence>